<evidence type="ECO:0000313" key="2">
    <source>
        <dbReference type="Proteomes" id="UP000054097"/>
    </source>
</evidence>
<keyword evidence="2" id="KW-1185">Reference proteome</keyword>
<dbReference type="HOGENOM" id="CLU_3107900_0_0_1"/>
<organism evidence="1 2">
    <name type="scientific">Serendipita vermifera MAFF 305830</name>
    <dbReference type="NCBI Taxonomy" id="933852"/>
    <lineage>
        <taxon>Eukaryota</taxon>
        <taxon>Fungi</taxon>
        <taxon>Dikarya</taxon>
        <taxon>Basidiomycota</taxon>
        <taxon>Agaricomycotina</taxon>
        <taxon>Agaricomycetes</taxon>
        <taxon>Sebacinales</taxon>
        <taxon>Serendipitaceae</taxon>
        <taxon>Serendipita</taxon>
    </lineage>
</organism>
<gene>
    <name evidence="1" type="ORF">M408DRAFT_330548</name>
</gene>
<evidence type="ECO:0000313" key="1">
    <source>
        <dbReference type="EMBL" id="KIM26608.1"/>
    </source>
</evidence>
<reference evidence="2" key="2">
    <citation type="submission" date="2015-01" db="EMBL/GenBank/DDBJ databases">
        <title>Evolutionary Origins and Diversification of the Mycorrhizal Mutualists.</title>
        <authorList>
            <consortium name="DOE Joint Genome Institute"/>
            <consortium name="Mycorrhizal Genomics Consortium"/>
            <person name="Kohler A."/>
            <person name="Kuo A."/>
            <person name="Nagy L.G."/>
            <person name="Floudas D."/>
            <person name="Copeland A."/>
            <person name="Barry K.W."/>
            <person name="Cichocki N."/>
            <person name="Veneault-Fourrey C."/>
            <person name="LaButti K."/>
            <person name="Lindquist E.A."/>
            <person name="Lipzen A."/>
            <person name="Lundell T."/>
            <person name="Morin E."/>
            <person name="Murat C."/>
            <person name="Riley R."/>
            <person name="Ohm R."/>
            <person name="Sun H."/>
            <person name="Tunlid A."/>
            <person name="Henrissat B."/>
            <person name="Grigoriev I.V."/>
            <person name="Hibbett D.S."/>
            <person name="Martin F."/>
        </authorList>
    </citation>
    <scope>NUCLEOTIDE SEQUENCE [LARGE SCALE GENOMIC DNA]</scope>
    <source>
        <strain evidence="2">MAFF 305830</strain>
    </source>
</reference>
<dbReference type="AlphaFoldDB" id="A0A0C2WJY0"/>
<reference evidence="1 2" key="1">
    <citation type="submission" date="2014-04" db="EMBL/GenBank/DDBJ databases">
        <authorList>
            <consortium name="DOE Joint Genome Institute"/>
            <person name="Kuo A."/>
            <person name="Zuccaro A."/>
            <person name="Kohler A."/>
            <person name="Nagy L.G."/>
            <person name="Floudas D."/>
            <person name="Copeland A."/>
            <person name="Barry K.W."/>
            <person name="Cichocki N."/>
            <person name="Veneault-Fourrey C."/>
            <person name="LaButti K."/>
            <person name="Lindquist E.A."/>
            <person name="Lipzen A."/>
            <person name="Lundell T."/>
            <person name="Morin E."/>
            <person name="Murat C."/>
            <person name="Sun H."/>
            <person name="Tunlid A."/>
            <person name="Henrissat B."/>
            <person name="Grigoriev I.V."/>
            <person name="Hibbett D.S."/>
            <person name="Martin F."/>
            <person name="Nordberg H.P."/>
            <person name="Cantor M.N."/>
            <person name="Hua S.X."/>
        </authorList>
    </citation>
    <scope>NUCLEOTIDE SEQUENCE [LARGE SCALE GENOMIC DNA]</scope>
    <source>
        <strain evidence="1 2">MAFF 305830</strain>
    </source>
</reference>
<dbReference type="Proteomes" id="UP000054097">
    <property type="component" value="Unassembled WGS sequence"/>
</dbReference>
<name>A0A0C2WJY0_SERVB</name>
<accession>A0A0C2WJY0</accession>
<dbReference type="EMBL" id="KN824305">
    <property type="protein sequence ID" value="KIM26608.1"/>
    <property type="molecule type" value="Genomic_DNA"/>
</dbReference>
<protein>
    <submittedName>
        <fullName evidence="1">Uncharacterized protein</fullName>
    </submittedName>
</protein>
<sequence>MGIHVDGRASQRLDACRELGKRLVYRPTKTRLDRDYADLASLANLSENWKD</sequence>
<proteinExistence type="predicted"/>